<reference evidence="1 2" key="1">
    <citation type="submission" date="2022-09" db="EMBL/GenBank/DDBJ databases">
        <title>Complete genome sequence of Janibacter terrae strain COS04-44, PCL-degrading bacteria isolated from oil spilled coast.</title>
        <authorList>
            <person name="Park H."/>
            <person name="Kim J.Y."/>
            <person name="An S.H."/>
            <person name="Lee C.M."/>
            <person name="Weon H.-Y."/>
        </authorList>
    </citation>
    <scope>NUCLEOTIDE SEQUENCE [LARGE SCALE GENOMIC DNA]</scope>
    <source>
        <strain evidence="1 2">COS04-44</strain>
    </source>
</reference>
<dbReference type="InterPro" id="IPR023393">
    <property type="entry name" value="START-like_dom_sf"/>
</dbReference>
<evidence type="ECO:0000313" key="2">
    <source>
        <dbReference type="Proteomes" id="UP001381003"/>
    </source>
</evidence>
<organism evidence="1 2">
    <name type="scientific">Janibacter terrae</name>
    <dbReference type="NCBI Taxonomy" id="103817"/>
    <lineage>
        <taxon>Bacteria</taxon>
        <taxon>Bacillati</taxon>
        <taxon>Actinomycetota</taxon>
        <taxon>Actinomycetes</taxon>
        <taxon>Micrococcales</taxon>
        <taxon>Intrasporangiaceae</taxon>
        <taxon>Janibacter</taxon>
    </lineage>
</organism>
<dbReference type="RefSeq" id="WP_338539256.1">
    <property type="nucleotide sequence ID" value="NZ_CP104874.1"/>
</dbReference>
<accession>A0ABZ2FJB5</accession>
<dbReference type="SUPFAM" id="SSF55961">
    <property type="entry name" value="Bet v1-like"/>
    <property type="match status" value="1"/>
</dbReference>
<dbReference type="Gene3D" id="3.30.530.20">
    <property type="match status" value="1"/>
</dbReference>
<sequence>MTTTQNAPLLTSEIDIDATPEAVWRVVADPRALGGLSPQVLRTHIVGDRPVGLGTRMVNLNRRGLLVWPTRAKVVRFEPSKEFAFRVKDNAAIWSFSLSPNGSGGTTVVHRREAPDGTTQVSRTLQDKVLGGVESFDRELQAGMAQTLSNLKSLLER</sequence>
<dbReference type="Proteomes" id="UP001381003">
    <property type="component" value="Chromosome"/>
</dbReference>
<name>A0ABZ2FJB5_9MICO</name>
<gene>
    <name evidence="1" type="ORF">N5P18_08265</name>
</gene>
<protein>
    <submittedName>
        <fullName evidence="1">SRPBCC family protein</fullName>
    </submittedName>
</protein>
<keyword evidence="2" id="KW-1185">Reference proteome</keyword>
<dbReference type="EMBL" id="CP104874">
    <property type="protein sequence ID" value="WWF06849.1"/>
    <property type="molecule type" value="Genomic_DNA"/>
</dbReference>
<proteinExistence type="predicted"/>
<dbReference type="CDD" id="cd07812">
    <property type="entry name" value="SRPBCC"/>
    <property type="match status" value="1"/>
</dbReference>
<dbReference type="InterPro" id="IPR019587">
    <property type="entry name" value="Polyketide_cyclase/dehydratase"/>
</dbReference>
<evidence type="ECO:0000313" key="1">
    <source>
        <dbReference type="EMBL" id="WWF06849.1"/>
    </source>
</evidence>
<dbReference type="Pfam" id="PF10604">
    <property type="entry name" value="Polyketide_cyc2"/>
    <property type="match status" value="1"/>
</dbReference>